<feature type="region of interest" description="Disordered" evidence="1">
    <location>
        <begin position="79"/>
        <end position="115"/>
    </location>
</feature>
<comment type="caution">
    <text evidence="2">The sequence shown here is derived from an EMBL/GenBank/DDBJ whole genome shotgun (WGS) entry which is preliminary data.</text>
</comment>
<evidence type="ECO:0000313" key="3">
    <source>
        <dbReference type="Proteomes" id="UP000660675"/>
    </source>
</evidence>
<dbReference type="Proteomes" id="UP000660675">
    <property type="component" value="Unassembled WGS sequence"/>
</dbReference>
<name>A0ABQ2VXS4_9ACTN</name>
<gene>
    <name evidence="2" type="ORF">GCM10015535_28770</name>
</gene>
<accession>A0ABQ2VXS4</accession>
<evidence type="ECO:0000256" key="1">
    <source>
        <dbReference type="SAM" id="MobiDB-lite"/>
    </source>
</evidence>
<dbReference type="EMBL" id="BMTF01000008">
    <property type="protein sequence ID" value="GGV84292.1"/>
    <property type="molecule type" value="Genomic_DNA"/>
</dbReference>
<keyword evidence="3" id="KW-1185">Reference proteome</keyword>
<protein>
    <submittedName>
        <fullName evidence="2">Uncharacterized protein</fullName>
    </submittedName>
</protein>
<sequence length="115" mass="12247">MRAGVQSMAGTAVGTDRTGIDTDGAAPAHGQLVTVRNRPWVVTEVTRSAVSSEEPARTAAASAPHLLLELNHARYKKEQEAGFHVPDAKKKAAPKRAPKPKTEPKPEDGIQDGIF</sequence>
<evidence type="ECO:0000313" key="2">
    <source>
        <dbReference type="EMBL" id="GGV84292.1"/>
    </source>
</evidence>
<feature type="region of interest" description="Disordered" evidence="1">
    <location>
        <begin position="1"/>
        <end position="31"/>
    </location>
</feature>
<reference evidence="3" key="1">
    <citation type="journal article" date="2019" name="Int. J. Syst. Evol. Microbiol.">
        <title>The Global Catalogue of Microorganisms (GCM) 10K type strain sequencing project: providing services to taxonomists for standard genome sequencing and annotation.</title>
        <authorList>
            <consortium name="The Broad Institute Genomics Platform"/>
            <consortium name="The Broad Institute Genome Sequencing Center for Infectious Disease"/>
            <person name="Wu L."/>
            <person name="Ma J."/>
        </authorList>
    </citation>
    <scope>NUCLEOTIDE SEQUENCE [LARGE SCALE GENOMIC DNA]</scope>
    <source>
        <strain evidence="3">JCM 4376</strain>
    </source>
</reference>
<feature type="compositionally biased region" description="Basic and acidic residues" evidence="1">
    <location>
        <begin position="79"/>
        <end position="90"/>
    </location>
</feature>
<proteinExistence type="predicted"/>
<organism evidence="2 3">
    <name type="scientific">Streptomyces gelaticus</name>
    <dbReference type="NCBI Taxonomy" id="285446"/>
    <lineage>
        <taxon>Bacteria</taxon>
        <taxon>Bacillati</taxon>
        <taxon>Actinomycetota</taxon>
        <taxon>Actinomycetes</taxon>
        <taxon>Kitasatosporales</taxon>
        <taxon>Streptomycetaceae</taxon>
        <taxon>Streptomyces</taxon>
    </lineage>
</organism>